<protein>
    <recommendedName>
        <fullName evidence="4">PilN domain-containing protein</fullName>
    </recommendedName>
</protein>
<feature type="transmembrane region" description="Helical" evidence="1">
    <location>
        <begin position="20"/>
        <end position="42"/>
    </location>
</feature>
<comment type="caution">
    <text evidence="2">The sequence shown here is derived from an EMBL/GenBank/DDBJ whole genome shotgun (WGS) entry which is preliminary data.</text>
</comment>
<keyword evidence="1" id="KW-0472">Membrane</keyword>
<evidence type="ECO:0000313" key="2">
    <source>
        <dbReference type="EMBL" id="PJB99230.1"/>
    </source>
</evidence>
<evidence type="ECO:0000256" key="1">
    <source>
        <dbReference type="SAM" id="Phobius"/>
    </source>
</evidence>
<keyword evidence="1" id="KW-1133">Transmembrane helix</keyword>
<keyword evidence="1" id="KW-0812">Transmembrane</keyword>
<name>A0A2M8DM91_9BACT</name>
<sequence>MVIEIIPKKEAKVSAWQNYLLYFIIVLLLSSILGYFGLRYLIKNSDQKLQDLKIDIEKAKSPERNVLEEGLKSLSAKIDDFTPLLLNHQKSSNFFNFLEENTHPKVFFTKLNLDAKGTLVELSGQTDDFLTLGQQLLIFQKSEFVQNLKLSKVEILKEGKIEFTFNFSLNPKLFTFPQ</sequence>
<dbReference type="AlphaFoldDB" id="A0A2M8DM91"/>
<gene>
    <name evidence="2" type="ORF">CO077_02860</name>
</gene>
<organism evidence="2 3">
    <name type="scientific">Candidatus Nealsonbacteria bacterium CG_4_9_14_0_8_um_filter_35_12</name>
    <dbReference type="NCBI Taxonomy" id="1974692"/>
    <lineage>
        <taxon>Bacteria</taxon>
        <taxon>Candidatus Nealsoniibacteriota</taxon>
    </lineage>
</organism>
<proteinExistence type="predicted"/>
<dbReference type="Proteomes" id="UP000228875">
    <property type="component" value="Unassembled WGS sequence"/>
</dbReference>
<evidence type="ECO:0008006" key="4">
    <source>
        <dbReference type="Google" id="ProtNLM"/>
    </source>
</evidence>
<accession>A0A2M8DM91</accession>
<dbReference type="EMBL" id="PFTB01000064">
    <property type="protein sequence ID" value="PJB99230.1"/>
    <property type="molecule type" value="Genomic_DNA"/>
</dbReference>
<evidence type="ECO:0000313" key="3">
    <source>
        <dbReference type="Proteomes" id="UP000228875"/>
    </source>
</evidence>
<reference evidence="3" key="1">
    <citation type="submission" date="2017-09" db="EMBL/GenBank/DDBJ databases">
        <title>Depth-based differentiation of microbial function through sediment-hosted aquifers and enrichment of novel symbionts in the deep terrestrial subsurface.</title>
        <authorList>
            <person name="Probst A.J."/>
            <person name="Ladd B."/>
            <person name="Jarett J.K."/>
            <person name="Geller-Mcgrath D.E."/>
            <person name="Sieber C.M.K."/>
            <person name="Emerson J.B."/>
            <person name="Anantharaman K."/>
            <person name="Thomas B.C."/>
            <person name="Malmstrom R."/>
            <person name="Stieglmeier M."/>
            <person name="Klingl A."/>
            <person name="Woyke T."/>
            <person name="Ryan C.M."/>
            <person name="Banfield J.F."/>
        </authorList>
    </citation>
    <scope>NUCLEOTIDE SEQUENCE [LARGE SCALE GENOMIC DNA]</scope>
</reference>